<dbReference type="SUPFAM" id="SSF88697">
    <property type="entry name" value="PUA domain-like"/>
    <property type="match status" value="1"/>
</dbReference>
<dbReference type="PANTHER" id="PTHR39203:SF1">
    <property type="entry name" value="CYTOPLASMIC PROTEIN"/>
    <property type="match status" value="1"/>
</dbReference>
<accession>A0A7C8KWN8</accession>
<comment type="caution">
    <text evidence="2">The sequence shown here is derived from an EMBL/GenBank/DDBJ whole genome shotgun (WGS) entry which is preliminary data.</text>
</comment>
<feature type="domain" description="ASCH" evidence="1">
    <location>
        <begin position="27"/>
        <end position="150"/>
    </location>
</feature>
<dbReference type="EMBL" id="WEID01000019">
    <property type="protein sequence ID" value="KAB8138315.1"/>
    <property type="molecule type" value="Genomic_DNA"/>
</dbReference>
<dbReference type="InterPro" id="IPR009326">
    <property type="entry name" value="DUF984"/>
</dbReference>
<dbReference type="Gene3D" id="3.10.400.10">
    <property type="entry name" value="Sulfate adenylyltransferase"/>
    <property type="match status" value="1"/>
</dbReference>
<evidence type="ECO:0000259" key="1">
    <source>
        <dbReference type="SMART" id="SM01022"/>
    </source>
</evidence>
<reference evidence="2 3" key="1">
    <citation type="submission" date="2019-10" db="EMBL/GenBank/DDBJ databases">
        <title>Gracilibacillus sp. nov. isolated from rice seeds.</title>
        <authorList>
            <person name="He S."/>
        </authorList>
    </citation>
    <scope>NUCLEOTIDE SEQUENCE [LARGE SCALE GENOMIC DNA]</scope>
    <source>
        <strain evidence="2 3">TD8</strain>
    </source>
</reference>
<evidence type="ECO:0000313" key="3">
    <source>
        <dbReference type="Proteomes" id="UP000480246"/>
    </source>
</evidence>
<sequence length="151" mass="17690">MNHEKIATYWNRFKAEHPTAPDVYEAWGFGSNSHHADELGKLVIEGKKTATTSNYRLYELYSEALPYPGLHNIILNGDEEPIAIVKTTTVEIKTFNEVEAEHAYLEGEGDRSLAYWREVHEDFFKREYEAINEEFHYKVPVVCERFELIYK</sequence>
<dbReference type="SMART" id="SM01022">
    <property type="entry name" value="ASCH"/>
    <property type="match status" value="1"/>
</dbReference>
<dbReference type="InterPro" id="IPR015947">
    <property type="entry name" value="PUA-like_sf"/>
</dbReference>
<gene>
    <name evidence="2" type="ORF">F9U64_05340</name>
</gene>
<dbReference type="OrthoDB" id="9807542at2"/>
<dbReference type="InterPro" id="IPR007374">
    <property type="entry name" value="ASCH_domain"/>
</dbReference>
<dbReference type="PANTHER" id="PTHR39203">
    <property type="entry name" value="CYTOPLASMIC PROTEIN-RELATED"/>
    <property type="match status" value="1"/>
</dbReference>
<dbReference type="CDD" id="cd06553">
    <property type="entry name" value="ASCH_Ef3133_like"/>
    <property type="match status" value="1"/>
</dbReference>
<dbReference type="Pfam" id="PF04266">
    <property type="entry name" value="ASCH"/>
    <property type="match status" value="1"/>
</dbReference>
<proteinExistence type="predicted"/>
<dbReference type="PIRSF" id="PIRSF021320">
    <property type="entry name" value="DUF984"/>
    <property type="match status" value="1"/>
</dbReference>
<evidence type="ECO:0000313" key="2">
    <source>
        <dbReference type="EMBL" id="KAB8138315.1"/>
    </source>
</evidence>
<keyword evidence="3" id="KW-1185">Reference proteome</keyword>
<dbReference type="RefSeq" id="WP_153401980.1">
    <property type="nucleotide sequence ID" value="NZ_ML762426.1"/>
</dbReference>
<dbReference type="Proteomes" id="UP000480246">
    <property type="component" value="Unassembled WGS sequence"/>
</dbReference>
<organism evidence="2 3">
    <name type="scientific">Gracilibacillus oryzae</name>
    <dbReference type="NCBI Taxonomy" id="1672701"/>
    <lineage>
        <taxon>Bacteria</taxon>
        <taxon>Bacillati</taxon>
        <taxon>Bacillota</taxon>
        <taxon>Bacilli</taxon>
        <taxon>Bacillales</taxon>
        <taxon>Bacillaceae</taxon>
        <taxon>Gracilibacillus</taxon>
    </lineage>
</organism>
<dbReference type="AlphaFoldDB" id="A0A7C8KWN8"/>
<protein>
    <submittedName>
        <fullName evidence="2">ASCH domain-containing protein</fullName>
    </submittedName>
</protein>
<name>A0A7C8KWN8_9BACI</name>